<evidence type="ECO:0000313" key="2">
    <source>
        <dbReference type="Proteomes" id="UP000298663"/>
    </source>
</evidence>
<accession>A0A4U8USH6</accession>
<reference evidence="1 2" key="1">
    <citation type="journal article" date="2015" name="Genome Biol.">
        <title>Comparative genomics of Steinernema reveals deeply conserved gene regulatory networks.</title>
        <authorList>
            <person name="Dillman A.R."/>
            <person name="Macchietto M."/>
            <person name="Porter C.F."/>
            <person name="Rogers A."/>
            <person name="Williams B."/>
            <person name="Antoshechkin I."/>
            <person name="Lee M.M."/>
            <person name="Goodwin Z."/>
            <person name="Lu X."/>
            <person name="Lewis E.E."/>
            <person name="Goodrich-Blair H."/>
            <person name="Stock S.P."/>
            <person name="Adams B.J."/>
            <person name="Sternberg P.W."/>
            <person name="Mortazavi A."/>
        </authorList>
    </citation>
    <scope>NUCLEOTIDE SEQUENCE [LARGE SCALE GENOMIC DNA]</scope>
    <source>
        <strain evidence="1 2">ALL</strain>
    </source>
</reference>
<keyword evidence="2" id="KW-1185">Reference proteome</keyword>
<protein>
    <submittedName>
        <fullName evidence="1">Uncharacterized protein</fullName>
    </submittedName>
</protein>
<dbReference type="EMBL" id="AZBU02000001">
    <property type="protein sequence ID" value="TMS34658.1"/>
    <property type="molecule type" value="Genomic_DNA"/>
</dbReference>
<gene>
    <name evidence="1" type="ORF">L596_002202</name>
</gene>
<comment type="caution">
    <text evidence="1">The sequence shown here is derived from an EMBL/GenBank/DDBJ whole genome shotgun (WGS) entry which is preliminary data.</text>
</comment>
<reference evidence="1 2" key="2">
    <citation type="journal article" date="2019" name="G3 (Bethesda)">
        <title>Hybrid Assembly of the Genome of the Entomopathogenic Nematode Steinernema carpocapsae Identifies the X-Chromosome.</title>
        <authorList>
            <person name="Serra L."/>
            <person name="Macchietto M."/>
            <person name="Macias-Munoz A."/>
            <person name="McGill C.J."/>
            <person name="Rodriguez I.M."/>
            <person name="Rodriguez B."/>
            <person name="Murad R."/>
            <person name="Mortazavi A."/>
        </authorList>
    </citation>
    <scope>NUCLEOTIDE SEQUENCE [LARGE SCALE GENOMIC DNA]</scope>
    <source>
        <strain evidence="1 2">ALL</strain>
    </source>
</reference>
<dbReference type="Proteomes" id="UP000298663">
    <property type="component" value="Unassembled WGS sequence"/>
</dbReference>
<sequence>MTNLTFVQGSSKAGKLNNFFKHKNKSLISSTSQDITSESTFLRSPQNYKNKETPSLIMLDESALTQIACNQQVQSRLQL</sequence>
<evidence type="ECO:0000313" key="1">
    <source>
        <dbReference type="EMBL" id="TMS34658.1"/>
    </source>
</evidence>
<proteinExistence type="predicted"/>
<dbReference type="AlphaFoldDB" id="A0A4U8USH6"/>
<name>A0A4U8USH6_STECR</name>
<organism evidence="1 2">
    <name type="scientific">Steinernema carpocapsae</name>
    <name type="common">Entomopathogenic nematode</name>
    <dbReference type="NCBI Taxonomy" id="34508"/>
    <lineage>
        <taxon>Eukaryota</taxon>
        <taxon>Metazoa</taxon>
        <taxon>Ecdysozoa</taxon>
        <taxon>Nematoda</taxon>
        <taxon>Chromadorea</taxon>
        <taxon>Rhabditida</taxon>
        <taxon>Tylenchina</taxon>
        <taxon>Panagrolaimomorpha</taxon>
        <taxon>Strongyloidoidea</taxon>
        <taxon>Steinernematidae</taxon>
        <taxon>Steinernema</taxon>
    </lineage>
</organism>